<evidence type="ECO:0000313" key="1">
    <source>
        <dbReference type="EMBL" id="MDA0160214.1"/>
    </source>
</evidence>
<gene>
    <name evidence="1" type="ORF">OM076_08065</name>
</gene>
<sequence>MTADSDLVWPNAESAVNSDPWLIGNHDRIRLLRPRVLAVNFVNGLTDAAARDTLRALMAALRESSRWQGYRDPRAPVFLDYELVDIVDLTEPRGSRDRNSAQYPRAADGVGFDYGALHEFKLHDGLNLGELTERGLVNEVWLLADHTDHSAPWETVEVKRTYDTQLRPKDGYERQAGNSGDHRAPWIGRSLRILFVNFTRGVGCAMESLGHSLERMATTGTIPYYERYFREYAMLDLGRRYGLPFESLYLKGPQPVDYPTPTTLRYRTGWRKHSVEDYIPAGGNVHFMPNGRFDYDLDAADPVLSTIETWRQPDQEARPWTPAVLDRYRDLAPDCMGRWVVYWRQNMPGLDNTALDDDGRPMKNWWPFLFY</sequence>
<dbReference type="RefSeq" id="WP_270038981.1">
    <property type="nucleotide sequence ID" value="NZ_JAPDOD010000004.1"/>
</dbReference>
<organism evidence="1 2">
    <name type="scientific">Solirubrobacter ginsenosidimutans</name>
    <dbReference type="NCBI Taxonomy" id="490573"/>
    <lineage>
        <taxon>Bacteria</taxon>
        <taxon>Bacillati</taxon>
        <taxon>Actinomycetota</taxon>
        <taxon>Thermoleophilia</taxon>
        <taxon>Solirubrobacterales</taxon>
        <taxon>Solirubrobacteraceae</taxon>
        <taxon>Solirubrobacter</taxon>
    </lineage>
</organism>
<keyword evidence="2" id="KW-1185">Reference proteome</keyword>
<dbReference type="Proteomes" id="UP001149140">
    <property type="component" value="Unassembled WGS sequence"/>
</dbReference>
<proteinExistence type="predicted"/>
<comment type="caution">
    <text evidence="1">The sequence shown here is derived from an EMBL/GenBank/DDBJ whole genome shotgun (WGS) entry which is preliminary data.</text>
</comment>
<dbReference type="AlphaFoldDB" id="A0A9X3RZI5"/>
<name>A0A9X3RZI5_9ACTN</name>
<reference evidence="1" key="1">
    <citation type="submission" date="2022-10" db="EMBL/GenBank/DDBJ databases">
        <title>The WGS of Solirubrobacter ginsenosidimutans DSM 21036.</title>
        <authorList>
            <person name="Jiang Z."/>
        </authorList>
    </citation>
    <scope>NUCLEOTIDE SEQUENCE</scope>
    <source>
        <strain evidence="1">DSM 21036</strain>
    </source>
</reference>
<accession>A0A9X3RZI5</accession>
<dbReference type="EMBL" id="JAPDOD010000004">
    <property type="protein sequence ID" value="MDA0160214.1"/>
    <property type="molecule type" value="Genomic_DNA"/>
</dbReference>
<protein>
    <submittedName>
        <fullName evidence="1">Uncharacterized protein</fullName>
    </submittedName>
</protein>
<evidence type="ECO:0000313" key="2">
    <source>
        <dbReference type="Proteomes" id="UP001149140"/>
    </source>
</evidence>